<dbReference type="Proteomes" id="UP001179952">
    <property type="component" value="Unassembled WGS sequence"/>
</dbReference>
<protein>
    <submittedName>
        <fullName evidence="12">Mitochondrial import inner membrane translocase subunit TIM17-2</fullName>
    </submittedName>
</protein>
<evidence type="ECO:0000256" key="2">
    <source>
        <dbReference type="ARBA" id="ARBA00008444"/>
    </source>
</evidence>
<reference evidence="12" key="1">
    <citation type="journal article" date="2023" name="Nat. Commun.">
        <title>Diploid and tetraploid genomes of Acorus and the evolution of monocots.</title>
        <authorList>
            <person name="Ma L."/>
            <person name="Liu K.W."/>
            <person name="Li Z."/>
            <person name="Hsiao Y.Y."/>
            <person name="Qi Y."/>
            <person name="Fu T."/>
            <person name="Tang G.D."/>
            <person name="Zhang D."/>
            <person name="Sun W.H."/>
            <person name="Liu D.K."/>
            <person name="Li Y."/>
            <person name="Chen G.Z."/>
            <person name="Liu X.D."/>
            <person name="Liao X.Y."/>
            <person name="Jiang Y.T."/>
            <person name="Yu X."/>
            <person name="Hao Y."/>
            <person name="Huang J."/>
            <person name="Zhao X.W."/>
            <person name="Ke S."/>
            <person name="Chen Y.Y."/>
            <person name="Wu W.L."/>
            <person name="Hsu J.L."/>
            <person name="Lin Y.F."/>
            <person name="Huang M.D."/>
            <person name="Li C.Y."/>
            <person name="Huang L."/>
            <person name="Wang Z.W."/>
            <person name="Zhao X."/>
            <person name="Zhong W.Y."/>
            <person name="Peng D.H."/>
            <person name="Ahmad S."/>
            <person name="Lan S."/>
            <person name="Zhang J.S."/>
            <person name="Tsai W.C."/>
            <person name="Van de Peer Y."/>
            <person name="Liu Z.J."/>
        </authorList>
    </citation>
    <scope>NUCLEOTIDE SEQUENCE</scope>
    <source>
        <strain evidence="12">SCP</strain>
    </source>
</reference>
<name>A0AAV9AR39_ACOGR</name>
<feature type="region of interest" description="Disordered" evidence="11">
    <location>
        <begin position="147"/>
        <end position="176"/>
    </location>
</feature>
<dbReference type="GO" id="GO:0008320">
    <property type="term" value="F:protein transmembrane transporter activity"/>
    <property type="evidence" value="ECO:0007669"/>
    <property type="project" value="TreeGrafter"/>
</dbReference>
<keyword evidence="9" id="KW-0496">Mitochondrion</keyword>
<evidence type="ECO:0000256" key="6">
    <source>
        <dbReference type="ARBA" id="ARBA00022927"/>
    </source>
</evidence>
<dbReference type="AlphaFoldDB" id="A0AAV9AR39"/>
<dbReference type="GO" id="GO:0030150">
    <property type="term" value="P:protein import into mitochondrial matrix"/>
    <property type="evidence" value="ECO:0007669"/>
    <property type="project" value="TreeGrafter"/>
</dbReference>
<feature type="compositionally biased region" description="Low complexity" evidence="11">
    <location>
        <begin position="152"/>
        <end position="162"/>
    </location>
</feature>
<keyword evidence="8" id="KW-0811">Translocation</keyword>
<comment type="caution">
    <text evidence="12">The sequence shown here is derived from an EMBL/GenBank/DDBJ whole genome shotgun (WGS) entry which is preliminary data.</text>
</comment>
<keyword evidence="3" id="KW-0813">Transport</keyword>
<keyword evidence="5" id="KW-0999">Mitochondrion inner membrane</keyword>
<evidence type="ECO:0000313" key="12">
    <source>
        <dbReference type="EMBL" id="KAK1266585.1"/>
    </source>
</evidence>
<evidence type="ECO:0000256" key="4">
    <source>
        <dbReference type="ARBA" id="ARBA00022692"/>
    </source>
</evidence>
<sequence length="201" mass="21435">MGSNGMPREPWPYCTVTDTGGGFGMGAIGGSIFHFLKGAHHSPRGERLRGATEAVRMNAPRIGGSFAVWCALFSTFDCSMVRLRQKEDLWNSVIAGAASAGLLQMRRGFGPTLRAASGGAVFLALIEGSSIALNHHLELAQNFPTVKETSSSDESSPSSWFGGFFGGGEKKDKGKKDKLGVDNVLESFDTPSPLVPTFDYK</sequence>
<keyword evidence="6" id="KW-0653">Protein transport</keyword>
<comment type="subcellular location">
    <subcellularLocation>
        <location evidence="1">Mitochondrion inner membrane</location>
        <topology evidence="1">Multi-pass membrane protein</topology>
    </subcellularLocation>
</comment>
<keyword evidence="4" id="KW-0812">Transmembrane</keyword>
<reference evidence="12" key="2">
    <citation type="submission" date="2023-06" db="EMBL/GenBank/DDBJ databases">
        <authorList>
            <person name="Ma L."/>
            <person name="Liu K.-W."/>
            <person name="Li Z."/>
            <person name="Hsiao Y.-Y."/>
            <person name="Qi Y."/>
            <person name="Fu T."/>
            <person name="Tang G."/>
            <person name="Zhang D."/>
            <person name="Sun W.-H."/>
            <person name="Liu D.-K."/>
            <person name="Li Y."/>
            <person name="Chen G.-Z."/>
            <person name="Liu X.-D."/>
            <person name="Liao X.-Y."/>
            <person name="Jiang Y.-T."/>
            <person name="Yu X."/>
            <person name="Hao Y."/>
            <person name="Huang J."/>
            <person name="Zhao X.-W."/>
            <person name="Ke S."/>
            <person name="Chen Y.-Y."/>
            <person name="Wu W.-L."/>
            <person name="Hsu J.-L."/>
            <person name="Lin Y.-F."/>
            <person name="Huang M.-D."/>
            <person name="Li C.-Y."/>
            <person name="Huang L."/>
            <person name="Wang Z.-W."/>
            <person name="Zhao X."/>
            <person name="Zhong W.-Y."/>
            <person name="Peng D.-H."/>
            <person name="Ahmad S."/>
            <person name="Lan S."/>
            <person name="Zhang J.-S."/>
            <person name="Tsai W.-C."/>
            <person name="Van De Peer Y."/>
            <person name="Liu Z.-J."/>
        </authorList>
    </citation>
    <scope>NUCLEOTIDE SEQUENCE</scope>
    <source>
        <strain evidence="12">SCP</strain>
        <tissue evidence="12">Leaves</tissue>
    </source>
</reference>
<evidence type="ECO:0000256" key="8">
    <source>
        <dbReference type="ARBA" id="ARBA00023010"/>
    </source>
</evidence>
<dbReference type="GO" id="GO:0005744">
    <property type="term" value="C:TIM23 mitochondrial import inner membrane translocase complex"/>
    <property type="evidence" value="ECO:0007669"/>
    <property type="project" value="TreeGrafter"/>
</dbReference>
<evidence type="ECO:0000256" key="10">
    <source>
        <dbReference type="ARBA" id="ARBA00023136"/>
    </source>
</evidence>
<evidence type="ECO:0000256" key="9">
    <source>
        <dbReference type="ARBA" id="ARBA00023128"/>
    </source>
</evidence>
<organism evidence="12 13">
    <name type="scientific">Acorus gramineus</name>
    <name type="common">Dwarf sweet flag</name>
    <dbReference type="NCBI Taxonomy" id="55184"/>
    <lineage>
        <taxon>Eukaryota</taxon>
        <taxon>Viridiplantae</taxon>
        <taxon>Streptophyta</taxon>
        <taxon>Embryophyta</taxon>
        <taxon>Tracheophyta</taxon>
        <taxon>Spermatophyta</taxon>
        <taxon>Magnoliopsida</taxon>
        <taxon>Liliopsida</taxon>
        <taxon>Acoraceae</taxon>
        <taxon>Acorus</taxon>
    </lineage>
</organism>
<proteinExistence type="inferred from homology"/>
<evidence type="ECO:0000256" key="5">
    <source>
        <dbReference type="ARBA" id="ARBA00022792"/>
    </source>
</evidence>
<keyword evidence="7" id="KW-1133">Transmembrane helix</keyword>
<comment type="similarity">
    <text evidence="2">Belongs to the Tim17/Tim22/Tim23 family.</text>
</comment>
<evidence type="ECO:0000256" key="11">
    <source>
        <dbReference type="SAM" id="MobiDB-lite"/>
    </source>
</evidence>
<keyword evidence="10" id="KW-0472">Membrane</keyword>
<dbReference type="EMBL" id="JAUJYN010000007">
    <property type="protein sequence ID" value="KAK1266585.1"/>
    <property type="molecule type" value="Genomic_DNA"/>
</dbReference>
<gene>
    <name evidence="12" type="ORF">QJS04_geneDACA009040</name>
</gene>
<evidence type="ECO:0000256" key="1">
    <source>
        <dbReference type="ARBA" id="ARBA00004448"/>
    </source>
</evidence>
<keyword evidence="13" id="KW-1185">Reference proteome</keyword>
<accession>A0AAV9AR39</accession>
<dbReference type="PANTHER" id="PTHR10485">
    <property type="entry name" value="MITOCHONDRIAL IMPORT INNER MEMBRANE TRANSLOCASE SUBUNIT TIM-17"/>
    <property type="match status" value="1"/>
</dbReference>
<dbReference type="PANTHER" id="PTHR10485:SF0">
    <property type="entry name" value="AT05822P-RELATED"/>
    <property type="match status" value="1"/>
</dbReference>
<evidence type="ECO:0000256" key="7">
    <source>
        <dbReference type="ARBA" id="ARBA00022989"/>
    </source>
</evidence>
<evidence type="ECO:0000256" key="3">
    <source>
        <dbReference type="ARBA" id="ARBA00022448"/>
    </source>
</evidence>
<dbReference type="Pfam" id="PF02466">
    <property type="entry name" value="Tim17"/>
    <property type="match status" value="1"/>
</dbReference>
<evidence type="ECO:0000313" key="13">
    <source>
        <dbReference type="Proteomes" id="UP001179952"/>
    </source>
</evidence>